<reference evidence="2 3" key="1">
    <citation type="submission" date="2014-09" db="EMBL/GenBank/DDBJ databases">
        <authorList>
            <person name="Ellenberger Sabrina"/>
        </authorList>
    </citation>
    <scope>NUCLEOTIDE SEQUENCE [LARGE SCALE GENOMIC DNA]</scope>
    <source>
        <strain evidence="2 3">CBS 412.66</strain>
    </source>
</reference>
<proteinExistence type="predicted"/>
<organism evidence="2 3">
    <name type="scientific">Parasitella parasitica</name>
    <dbReference type="NCBI Taxonomy" id="35722"/>
    <lineage>
        <taxon>Eukaryota</taxon>
        <taxon>Fungi</taxon>
        <taxon>Fungi incertae sedis</taxon>
        <taxon>Mucoromycota</taxon>
        <taxon>Mucoromycotina</taxon>
        <taxon>Mucoromycetes</taxon>
        <taxon>Mucorales</taxon>
        <taxon>Mucorineae</taxon>
        <taxon>Mucoraceae</taxon>
        <taxon>Parasitella</taxon>
    </lineage>
</organism>
<accession>A0A0B7N5Q7</accession>
<dbReference type="EMBL" id="LN730391">
    <property type="protein sequence ID" value="CEP13673.1"/>
    <property type="molecule type" value="Genomic_DNA"/>
</dbReference>
<dbReference type="STRING" id="35722.A0A0B7N5Q7"/>
<dbReference type="AlphaFoldDB" id="A0A0B7N5Q7"/>
<dbReference type="OrthoDB" id="2379842at2759"/>
<evidence type="ECO:0000313" key="2">
    <source>
        <dbReference type="EMBL" id="CEP13673.1"/>
    </source>
</evidence>
<evidence type="ECO:0000313" key="3">
    <source>
        <dbReference type="Proteomes" id="UP000054107"/>
    </source>
</evidence>
<keyword evidence="3" id="KW-1185">Reference proteome</keyword>
<gene>
    <name evidence="2" type="primary">PARPA_07793.1 scaffold 30457</name>
</gene>
<sequence length="210" mass="24314">MARAPDLKLIFTKTLGIPCAHLMKLKLLDHESPSLTTEEFHRYNSTPPFEQFIVGNLLESIETEQLPNPLRDPAVVQSSKEMQIKKENTGLKRKTTADQESKRHTKMNTVLYSPDTTMRLPQRSKIYDAMINNDRNGFCGFRALFDYQDEFLTVKLAMRNNLIDAKNAYRDAFPFFDVDQLEKIVTHGITNQKEDKNVHLEKPFRCGVDY</sequence>
<dbReference type="Proteomes" id="UP000054107">
    <property type="component" value="Unassembled WGS sequence"/>
</dbReference>
<name>A0A0B7N5Q7_9FUNG</name>
<feature type="region of interest" description="Disordered" evidence="1">
    <location>
        <begin position="74"/>
        <end position="103"/>
    </location>
</feature>
<protein>
    <submittedName>
        <fullName evidence="2">Uncharacterized protein</fullName>
    </submittedName>
</protein>
<feature type="compositionally biased region" description="Basic and acidic residues" evidence="1">
    <location>
        <begin position="82"/>
        <end position="102"/>
    </location>
</feature>
<evidence type="ECO:0000256" key="1">
    <source>
        <dbReference type="SAM" id="MobiDB-lite"/>
    </source>
</evidence>